<proteinExistence type="predicted"/>
<evidence type="ECO:0000313" key="3">
    <source>
        <dbReference type="Proteomes" id="UP000014227"/>
    </source>
</evidence>
<dbReference type="Gene3D" id="2.50.20.10">
    <property type="entry name" value="Lipoprotein localisation LolA/LolB/LppX"/>
    <property type="match status" value="1"/>
</dbReference>
<keyword evidence="1" id="KW-0732">Signal</keyword>
<keyword evidence="3" id="KW-1185">Reference proteome</keyword>
<dbReference type="eggNOG" id="COG2834">
    <property type="taxonomic scope" value="Bacteria"/>
</dbReference>
<dbReference type="KEGG" id="ccz:CCALI_02175"/>
<dbReference type="PATRIC" id="fig|1303518.3.peg.2257"/>
<dbReference type="InterPro" id="IPR019207">
    <property type="entry name" value="DUF2092"/>
</dbReference>
<feature type="chain" id="PRO_5004496502" description="Outer membrane lipoprotein-sorting protein" evidence="1">
    <location>
        <begin position="27"/>
        <end position="331"/>
    </location>
</feature>
<feature type="signal peptide" evidence="1">
    <location>
        <begin position="1"/>
        <end position="26"/>
    </location>
</feature>
<evidence type="ECO:0000256" key="1">
    <source>
        <dbReference type="SAM" id="SignalP"/>
    </source>
</evidence>
<organism evidence="2 3">
    <name type="scientific">Chthonomonas calidirosea (strain DSM 23976 / ICMP 18418 / T49)</name>
    <dbReference type="NCBI Taxonomy" id="1303518"/>
    <lineage>
        <taxon>Bacteria</taxon>
        <taxon>Bacillati</taxon>
        <taxon>Armatimonadota</taxon>
        <taxon>Chthonomonadia</taxon>
        <taxon>Chthonomonadales</taxon>
        <taxon>Chthonomonadaceae</taxon>
        <taxon>Chthonomonas</taxon>
    </lineage>
</organism>
<evidence type="ECO:0008006" key="4">
    <source>
        <dbReference type="Google" id="ProtNLM"/>
    </source>
</evidence>
<gene>
    <name evidence="2" type="ORF">CCALI_02175</name>
</gene>
<reference evidence="3" key="1">
    <citation type="submission" date="2013-03" db="EMBL/GenBank/DDBJ databases">
        <title>Genome sequence of Chthonomonas calidirosea, the first sequenced genome from the Armatimonadetes phylum (formally candidate division OP10).</title>
        <authorList>
            <person name="Lee K.C.Y."/>
            <person name="Morgan X.C."/>
            <person name="Dunfield P.F."/>
            <person name="Tamas I."/>
            <person name="Houghton K.M."/>
            <person name="Vyssotski M."/>
            <person name="Ryan J.L.J."/>
            <person name="Lagutin K."/>
            <person name="McDonald I.R."/>
            <person name="Stott M.B."/>
        </authorList>
    </citation>
    <scope>NUCLEOTIDE SEQUENCE [LARGE SCALE GENOMIC DNA]</scope>
    <source>
        <strain evidence="3">DSM 23976 / ICMP 18418 / T49</strain>
    </source>
</reference>
<dbReference type="EMBL" id="HF951689">
    <property type="protein sequence ID" value="CCW35982.1"/>
    <property type="molecule type" value="Genomic_DNA"/>
</dbReference>
<dbReference type="HOGENOM" id="CLU_838621_0_0_0"/>
<dbReference type="InParanoid" id="S0EVY4"/>
<dbReference type="Pfam" id="PF09865">
    <property type="entry name" value="DUF2092"/>
    <property type="match status" value="1"/>
</dbReference>
<dbReference type="STRING" id="454171.CP488_01918"/>
<name>S0EVY4_CHTCT</name>
<dbReference type="Proteomes" id="UP000014227">
    <property type="component" value="Chromosome I"/>
</dbReference>
<dbReference type="RefSeq" id="WP_016483503.1">
    <property type="nucleotide sequence ID" value="NC_021487.1"/>
</dbReference>
<accession>S0EVY4</accession>
<sequence length="331" mass="36828">MCARPPSLGLLFGLAFLLHSLCSANATPLVKGHQQASPFDPKALQLLDETLQTYKMLSSLQEETVFSAYNWMIPPGAPVHADIPDGLKPQSVARTLTLSMLKPNLFRMELKTTDTNNKVQTALWVCDGTTFWTYNSEKNYYTKHPAPSDLAGLAKLPGMDMSAPEVMMLLGQNPFANIQDRFDGARLLPPLHLEGLPPLDGVEIWQEDTTKNLIRLYISPQNHLIYRIVFETLPLSSSHDPSLVGDDVDALAIRRPVSSGDSPSTAFALVCDNKFGSSPTKEAFHFSPPRGALLFQPLNSPQDLLDYLQRNMQKTDLHHMLRGRKARIIRP</sequence>
<dbReference type="AlphaFoldDB" id="S0EVY4"/>
<protein>
    <recommendedName>
        <fullName evidence="4">Outer membrane lipoprotein-sorting protein</fullName>
    </recommendedName>
</protein>
<evidence type="ECO:0000313" key="2">
    <source>
        <dbReference type="EMBL" id="CCW35982.1"/>
    </source>
</evidence>